<sequence>MAEEGRTRRGANAPFESMGLDESPIDDILVERRPEDLESDDEFGLILRMGYDPVALENAIHTEKADPKLLDFIDLKASFGENARNLLDPDHAASKEWPHLSRNLRARLQAVFEQRGGQDFSLCTCQVRPDIDYVSHDPEFQDTRGTKFERLTTLVGDSQMTGAILMLCPDLQERIRIYGVLGQGTFGIAFLAREWDTSEPVTDPEQYAIKAQPHQTVIIEFLEWQEKLSYPDMVSFIEPTGKEHYLPQEAVALIYLNNSDRFPSLDSVYTHGMQWAMVMEACIDDFPESKADIPDQDVFLQRRRQSKTLKYVLPEFPPFSGKYLVDGKTHEIQVGEHEACKISGQLLQAMVQMADMGTWHSDLSVHNYLVDQDLNVKLIDLGQIYFSATADGFQSKISPLIPFQEYQMRPELALELMKYDERQMVDNSPDRPRHDPKEVYLPHDARQSCLWRYSAIVYGLLHGYWPWERRDICEDWHGKYTGRYLDRNYNRIKNRRKRMINEDITTHENLSQDCQDLLQAALSRNPEDRPNIQEMASFPWYSSWSAEEAESGRPLKRPRVSSYIEAQKGKGRKKP</sequence>
<dbReference type="OrthoDB" id="8596411at2759"/>
<keyword evidence="6" id="KW-0418">Kinase</keyword>
<comment type="catalytic activity">
    <reaction evidence="10">
        <text>L-seryl-[protein] + ATP = O-phospho-L-seryl-[protein] + ADP + H(+)</text>
        <dbReference type="Rhea" id="RHEA:17989"/>
        <dbReference type="Rhea" id="RHEA-COMP:9863"/>
        <dbReference type="Rhea" id="RHEA-COMP:11604"/>
        <dbReference type="ChEBI" id="CHEBI:15378"/>
        <dbReference type="ChEBI" id="CHEBI:29999"/>
        <dbReference type="ChEBI" id="CHEBI:30616"/>
        <dbReference type="ChEBI" id="CHEBI:83421"/>
        <dbReference type="ChEBI" id="CHEBI:456216"/>
        <dbReference type="EC" id="2.7.11.1"/>
    </reaction>
</comment>
<reference evidence="14" key="1">
    <citation type="submission" date="2021-07" db="EMBL/GenBank/DDBJ databases">
        <authorList>
            <person name="Branca A.L. A."/>
        </authorList>
    </citation>
    <scope>NUCLEOTIDE SEQUENCE</scope>
</reference>
<dbReference type="GO" id="GO:0034045">
    <property type="term" value="C:phagophore assembly site membrane"/>
    <property type="evidence" value="ECO:0007669"/>
    <property type="project" value="UniProtKB-SubCell"/>
</dbReference>
<dbReference type="EC" id="2.7.11.1" evidence="2"/>
<feature type="domain" description="Protein kinase" evidence="13">
    <location>
        <begin position="175"/>
        <end position="541"/>
    </location>
</feature>
<evidence type="ECO:0000256" key="12">
    <source>
        <dbReference type="SAM" id="MobiDB-lite"/>
    </source>
</evidence>
<keyword evidence="3" id="KW-0723">Serine/threonine-protein kinase</keyword>
<dbReference type="EMBL" id="CAJVOS010000038">
    <property type="protein sequence ID" value="CAG8173060.1"/>
    <property type="molecule type" value="Genomic_DNA"/>
</dbReference>
<keyword evidence="15" id="KW-1185">Reference proteome</keyword>
<evidence type="ECO:0000256" key="9">
    <source>
        <dbReference type="ARBA" id="ARBA00047899"/>
    </source>
</evidence>
<dbReference type="GO" id="GO:0010506">
    <property type="term" value="P:regulation of autophagy"/>
    <property type="evidence" value="ECO:0007669"/>
    <property type="project" value="InterPro"/>
</dbReference>
<evidence type="ECO:0000256" key="7">
    <source>
        <dbReference type="ARBA" id="ARBA00022840"/>
    </source>
</evidence>
<dbReference type="AlphaFoldDB" id="A0A9W4MYY2"/>
<protein>
    <recommendedName>
        <fullName evidence="2">non-specific serine/threonine protein kinase</fullName>
        <ecNumber evidence="2">2.7.11.1</ecNumber>
    </recommendedName>
    <alternativeName>
        <fullName evidence="8">Autophagy-related protein 1</fullName>
    </alternativeName>
</protein>
<dbReference type="Gene3D" id="1.10.510.10">
    <property type="entry name" value="Transferase(Phosphotransferase) domain 1"/>
    <property type="match status" value="1"/>
</dbReference>
<keyword evidence="5 11" id="KW-0547">Nucleotide-binding</keyword>
<evidence type="ECO:0000256" key="3">
    <source>
        <dbReference type="ARBA" id="ARBA00022527"/>
    </source>
</evidence>
<evidence type="ECO:0000259" key="13">
    <source>
        <dbReference type="PROSITE" id="PS50011"/>
    </source>
</evidence>
<proteinExistence type="predicted"/>
<organism evidence="14 15">
    <name type="scientific">Penicillium olsonii</name>
    <dbReference type="NCBI Taxonomy" id="99116"/>
    <lineage>
        <taxon>Eukaryota</taxon>
        <taxon>Fungi</taxon>
        <taxon>Dikarya</taxon>
        <taxon>Ascomycota</taxon>
        <taxon>Pezizomycotina</taxon>
        <taxon>Eurotiomycetes</taxon>
        <taxon>Eurotiomycetidae</taxon>
        <taxon>Eurotiales</taxon>
        <taxon>Aspergillaceae</taxon>
        <taxon>Penicillium</taxon>
    </lineage>
</organism>
<dbReference type="GO" id="GO:0005524">
    <property type="term" value="F:ATP binding"/>
    <property type="evidence" value="ECO:0007669"/>
    <property type="project" value="UniProtKB-UniRule"/>
</dbReference>
<dbReference type="PANTHER" id="PTHR24348">
    <property type="entry name" value="SERINE/THREONINE-PROTEIN KINASE UNC-51-RELATED"/>
    <property type="match status" value="1"/>
</dbReference>
<dbReference type="GO" id="GO:0004674">
    <property type="term" value="F:protein serine/threonine kinase activity"/>
    <property type="evidence" value="ECO:0007669"/>
    <property type="project" value="UniProtKB-KW"/>
</dbReference>
<dbReference type="Proteomes" id="UP001153618">
    <property type="component" value="Unassembled WGS sequence"/>
</dbReference>
<comment type="caution">
    <text evidence="14">The sequence shown here is derived from an EMBL/GenBank/DDBJ whole genome shotgun (WGS) entry which is preliminary data.</text>
</comment>
<dbReference type="InterPro" id="IPR011009">
    <property type="entry name" value="Kinase-like_dom_sf"/>
</dbReference>
<name>A0A9W4MYY2_PENOL</name>
<evidence type="ECO:0000256" key="6">
    <source>
        <dbReference type="ARBA" id="ARBA00022777"/>
    </source>
</evidence>
<dbReference type="PANTHER" id="PTHR24348:SF22">
    <property type="entry name" value="NON-SPECIFIC SERINE_THREONINE PROTEIN KINASE"/>
    <property type="match status" value="1"/>
</dbReference>
<comment type="subcellular location">
    <subcellularLocation>
        <location evidence="1">Preautophagosomal structure membrane</location>
        <topology evidence="1">Peripheral membrane protein</topology>
    </subcellularLocation>
</comment>
<dbReference type="InterPro" id="IPR045269">
    <property type="entry name" value="Atg1-like"/>
</dbReference>
<dbReference type="InterPro" id="IPR000719">
    <property type="entry name" value="Prot_kinase_dom"/>
</dbReference>
<dbReference type="SMART" id="SM00220">
    <property type="entry name" value="S_TKc"/>
    <property type="match status" value="1"/>
</dbReference>
<evidence type="ECO:0000256" key="5">
    <source>
        <dbReference type="ARBA" id="ARBA00022741"/>
    </source>
</evidence>
<dbReference type="GO" id="GO:0005829">
    <property type="term" value="C:cytosol"/>
    <property type="evidence" value="ECO:0007669"/>
    <property type="project" value="TreeGrafter"/>
</dbReference>
<evidence type="ECO:0000256" key="1">
    <source>
        <dbReference type="ARBA" id="ARBA00004623"/>
    </source>
</evidence>
<dbReference type="GO" id="GO:0000045">
    <property type="term" value="P:autophagosome assembly"/>
    <property type="evidence" value="ECO:0007669"/>
    <property type="project" value="TreeGrafter"/>
</dbReference>
<dbReference type="InterPro" id="IPR017441">
    <property type="entry name" value="Protein_kinase_ATP_BS"/>
</dbReference>
<evidence type="ECO:0000256" key="8">
    <source>
        <dbReference type="ARBA" id="ARBA00030237"/>
    </source>
</evidence>
<dbReference type="PROSITE" id="PS50011">
    <property type="entry name" value="PROTEIN_KINASE_DOM"/>
    <property type="match status" value="1"/>
</dbReference>
<evidence type="ECO:0000313" key="14">
    <source>
        <dbReference type="EMBL" id="CAG8173060.1"/>
    </source>
</evidence>
<keyword evidence="7 11" id="KW-0067">ATP-binding</keyword>
<gene>
    <name evidence="14" type="ORF">POLS_LOCUS6716</name>
</gene>
<evidence type="ECO:0000256" key="2">
    <source>
        <dbReference type="ARBA" id="ARBA00012513"/>
    </source>
</evidence>
<accession>A0A9W4MYY2</accession>
<evidence type="ECO:0000313" key="15">
    <source>
        <dbReference type="Proteomes" id="UP001153618"/>
    </source>
</evidence>
<evidence type="ECO:0000256" key="11">
    <source>
        <dbReference type="PROSITE-ProRule" id="PRU10141"/>
    </source>
</evidence>
<feature type="region of interest" description="Disordered" evidence="12">
    <location>
        <begin position="1"/>
        <end position="24"/>
    </location>
</feature>
<dbReference type="GO" id="GO:0005776">
    <property type="term" value="C:autophagosome"/>
    <property type="evidence" value="ECO:0007669"/>
    <property type="project" value="TreeGrafter"/>
</dbReference>
<evidence type="ECO:0000256" key="10">
    <source>
        <dbReference type="ARBA" id="ARBA00048679"/>
    </source>
</evidence>
<feature type="region of interest" description="Disordered" evidence="12">
    <location>
        <begin position="549"/>
        <end position="575"/>
    </location>
</feature>
<keyword evidence="4" id="KW-0808">Transferase</keyword>
<evidence type="ECO:0000256" key="4">
    <source>
        <dbReference type="ARBA" id="ARBA00022679"/>
    </source>
</evidence>
<dbReference type="SUPFAM" id="SSF56112">
    <property type="entry name" value="Protein kinase-like (PK-like)"/>
    <property type="match status" value="1"/>
</dbReference>
<feature type="binding site" evidence="11">
    <location>
        <position position="210"/>
    </location>
    <ligand>
        <name>ATP</name>
        <dbReference type="ChEBI" id="CHEBI:30616"/>
    </ligand>
</feature>
<comment type="catalytic activity">
    <reaction evidence="9">
        <text>L-threonyl-[protein] + ATP = O-phospho-L-threonyl-[protein] + ADP + H(+)</text>
        <dbReference type="Rhea" id="RHEA:46608"/>
        <dbReference type="Rhea" id="RHEA-COMP:11060"/>
        <dbReference type="Rhea" id="RHEA-COMP:11605"/>
        <dbReference type="ChEBI" id="CHEBI:15378"/>
        <dbReference type="ChEBI" id="CHEBI:30013"/>
        <dbReference type="ChEBI" id="CHEBI:30616"/>
        <dbReference type="ChEBI" id="CHEBI:61977"/>
        <dbReference type="ChEBI" id="CHEBI:456216"/>
        <dbReference type="EC" id="2.7.11.1"/>
    </reaction>
</comment>
<dbReference type="PROSITE" id="PS00107">
    <property type="entry name" value="PROTEIN_KINASE_ATP"/>
    <property type="match status" value="1"/>
</dbReference>